<evidence type="ECO:0008006" key="3">
    <source>
        <dbReference type="Google" id="ProtNLM"/>
    </source>
</evidence>
<protein>
    <recommendedName>
        <fullName evidence="3">ParB/Sulfiredoxin domain-containing protein</fullName>
    </recommendedName>
</protein>
<reference evidence="1 2" key="1">
    <citation type="submission" date="2018-07" db="EMBL/GenBank/DDBJ databases">
        <title>New species, Clostridium PI-S10-A1B.</title>
        <authorList>
            <person name="Krishna G."/>
            <person name="Summeta K."/>
            <person name="Shikha S."/>
            <person name="Prabhu P.B."/>
            <person name="Suresh K."/>
        </authorList>
    </citation>
    <scope>NUCLEOTIDE SEQUENCE [LARGE SCALE GENOMIC DNA]</scope>
    <source>
        <strain evidence="1 2">PI-S10-A1B</strain>
    </source>
</reference>
<comment type="caution">
    <text evidence="1">The sequence shown here is derived from an EMBL/GenBank/DDBJ whole genome shotgun (WGS) entry which is preliminary data.</text>
</comment>
<dbReference type="Proteomes" id="UP000260680">
    <property type="component" value="Unassembled WGS sequence"/>
</dbReference>
<proteinExistence type="predicted"/>
<organism evidence="1 2">
    <name type="scientific">Lacrimispora amygdalina</name>
    <dbReference type="NCBI Taxonomy" id="253257"/>
    <lineage>
        <taxon>Bacteria</taxon>
        <taxon>Bacillati</taxon>
        <taxon>Bacillota</taxon>
        <taxon>Clostridia</taxon>
        <taxon>Lachnospirales</taxon>
        <taxon>Lachnospiraceae</taxon>
        <taxon>Lacrimispora</taxon>
    </lineage>
</organism>
<name>A0A3E2NBE1_9FIRM</name>
<dbReference type="EMBL" id="QOHO01000043">
    <property type="protein sequence ID" value="RFZ78284.1"/>
    <property type="molecule type" value="Genomic_DNA"/>
</dbReference>
<gene>
    <name evidence="1" type="ORF">DS742_14315</name>
</gene>
<dbReference type="AlphaFoldDB" id="A0A3E2NBE1"/>
<sequence length="210" mass="24069">MGKPRKDRFKNNMEISSYNDRKFKEFKRINSENIVDIPVDKIKLLSQIHIDGLRRNDMSRHINYYKTNELSIGSVVIVQPDKDGSGNYNLITGWRTYVIADGIGQDTVKAIVVNCSRKELKKMLGCVVPYNYVSTDELKVTDKFSKSTVSSEKLNTIREYDEKCHQPYKPIVVDANGYIIDGYAQYVYNKAAGIKMSQVIRKQIELDVAV</sequence>
<dbReference type="InterPro" id="IPR036086">
    <property type="entry name" value="ParB/Sulfiredoxin_sf"/>
</dbReference>
<evidence type="ECO:0000313" key="2">
    <source>
        <dbReference type="Proteomes" id="UP000260680"/>
    </source>
</evidence>
<accession>A0A3E2NBE1</accession>
<dbReference type="RefSeq" id="WP_117417657.1">
    <property type="nucleotide sequence ID" value="NZ_QOHO01000043.1"/>
</dbReference>
<dbReference type="OrthoDB" id="9828461at2"/>
<evidence type="ECO:0000313" key="1">
    <source>
        <dbReference type="EMBL" id="RFZ78284.1"/>
    </source>
</evidence>
<dbReference type="SUPFAM" id="SSF110849">
    <property type="entry name" value="ParB/Sulfiredoxin"/>
    <property type="match status" value="1"/>
</dbReference>